<evidence type="ECO:0000313" key="3">
    <source>
        <dbReference type="Proteomes" id="UP001481413"/>
    </source>
</evidence>
<reference evidence="2 3" key="1">
    <citation type="submission" date="2024-04" db="EMBL/GenBank/DDBJ databases">
        <title>Draft genome sequence of Thalassolituus maritimus NBRC 116585.</title>
        <authorList>
            <person name="Miyakawa T."/>
            <person name="Kusuya Y."/>
            <person name="Miura T."/>
        </authorList>
    </citation>
    <scope>NUCLEOTIDE SEQUENCE [LARGE SCALE GENOMIC DNA]</scope>
    <source>
        <strain evidence="2 3">5NW40-0001</strain>
    </source>
</reference>
<feature type="domain" description="YchJ-like middle NTF2-like" evidence="1">
    <location>
        <begin position="1"/>
        <end position="87"/>
    </location>
</feature>
<organism evidence="2 3">
    <name type="scientific">Thalassolituus maritimus</name>
    <dbReference type="NCBI Taxonomy" id="484498"/>
    <lineage>
        <taxon>Bacteria</taxon>
        <taxon>Pseudomonadati</taxon>
        <taxon>Pseudomonadota</taxon>
        <taxon>Gammaproteobacteria</taxon>
        <taxon>Oceanospirillales</taxon>
        <taxon>Oceanospirillaceae</taxon>
        <taxon>Thalassolituus</taxon>
    </lineage>
</organism>
<keyword evidence="3" id="KW-1185">Reference proteome</keyword>
<dbReference type="EMBL" id="BAABWH010000001">
    <property type="protein sequence ID" value="GAA6144375.1"/>
    <property type="molecule type" value="Genomic_DNA"/>
</dbReference>
<dbReference type="Pfam" id="PF17775">
    <property type="entry name" value="YchJ_M-like"/>
    <property type="match status" value="1"/>
</dbReference>
<sequence length="116" mass="13467">MRSRYSAFAMEKSDYLLATWHRDYRPQSLELAADTRWTALSILSTEQGDAVGRVHFVATFCEAGEWLQLEEKSRFEKDGQRWYYLAGEADFRPFSPGRNDPCPCGSDKKWKKCCGR</sequence>
<dbReference type="Proteomes" id="UP001481413">
    <property type="component" value="Unassembled WGS sequence"/>
</dbReference>
<protein>
    <submittedName>
        <fullName evidence="2">YchJ family protein</fullName>
    </submittedName>
</protein>
<dbReference type="SUPFAM" id="SSF54427">
    <property type="entry name" value="NTF2-like"/>
    <property type="match status" value="1"/>
</dbReference>
<accession>A0ABP9ZW59</accession>
<name>A0ABP9ZW59_9GAMM</name>
<evidence type="ECO:0000313" key="2">
    <source>
        <dbReference type="EMBL" id="GAA6144375.1"/>
    </source>
</evidence>
<comment type="caution">
    <text evidence="2">The sequence shown here is derived from an EMBL/GenBank/DDBJ whole genome shotgun (WGS) entry which is preliminary data.</text>
</comment>
<dbReference type="PANTHER" id="PTHR33747:SF1">
    <property type="entry name" value="ADENYLATE CYCLASE-ASSOCIATED CAP C-TERMINAL DOMAIN-CONTAINING PROTEIN"/>
    <property type="match status" value="1"/>
</dbReference>
<dbReference type="InterPro" id="IPR004027">
    <property type="entry name" value="SEC_C_motif"/>
</dbReference>
<dbReference type="PANTHER" id="PTHR33747">
    <property type="entry name" value="UPF0225 PROTEIN SCO1677"/>
    <property type="match status" value="1"/>
</dbReference>
<evidence type="ECO:0000259" key="1">
    <source>
        <dbReference type="Pfam" id="PF17775"/>
    </source>
</evidence>
<proteinExistence type="predicted"/>
<gene>
    <name evidence="2" type="ORF">NBRC116585_04920</name>
</gene>
<dbReference type="InterPro" id="IPR048469">
    <property type="entry name" value="YchJ-like_M"/>
</dbReference>
<dbReference type="Pfam" id="PF02810">
    <property type="entry name" value="SEC-C"/>
    <property type="match status" value="1"/>
</dbReference>
<dbReference type="SUPFAM" id="SSF103642">
    <property type="entry name" value="Sec-C motif"/>
    <property type="match status" value="1"/>
</dbReference>
<dbReference type="InterPro" id="IPR032710">
    <property type="entry name" value="NTF2-like_dom_sf"/>
</dbReference>
<dbReference type="Gene3D" id="3.10.450.50">
    <property type="match status" value="1"/>
</dbReference>